<dbReference type="PANTHER" id="PTHR12411">
    <property type="entry name" value="CYSTEINE PROTEASE FAMILY C1-RELATED"/>
    <property type="match status" value="1"/>
</dbReference>
<dbReference type="GO" id="GO:0006508">
    <property type="term" value="P:proteolysis"/>
    <property type="evidence" value="ECO:0007669"/>
    <property type="project" value="UniProtKB-KW"/>
</dbReference>
<dbReference type="AlphaFoldDB" id="A0ABD3S633"/>
<protein>
    <submittedName>
        <fullName evidence="10">Uncharacterized protein</fullName>
    </submittedName>
</protein>
<feature type="domain" description="Peptidase C1A papain C-terminal" evidence="8">
    <location>
        <begin position="127"/>
        <end position="344"/>
    </location>
</feature>
<keyword evidence="11" id="KW-1185">Reference proteome</keyword>
<keyword evidence="3 7" id="KW-0732">Signal</keyword>
<gene>
    <name evidence="10" type="ORF">ACJIZ3_005713</name>
</gene>
<feature type="signal peptide" evidence="7">
    <location>
        <begin position="1"/>
        <end position="26"/>
    </location>
</feature>
<evidence type="ECO:0000313" key="11">
    <source>
        <dbReference type="Proteomes" id="UP001634393"/>
    </source>
</evidence>
<dbReference type="InterPro" id="IPR013128">
    <property type="entry name" value="Peptidase_C1A"/>
</dbReference>
<evidence type="ECO:0000256" key="3">
    <source>
        <dbReference type="ARBA" id="ARBA00022729"/>
    </source>
</evidence>
<reference evidence="10 11" key="1">
    <citation type="submission" date="2024-12" db="EMBL/GenBank/DDBJ databases">
        <title>The unique morphological basis and parallel evolutionary history of personate flowers in Penstemon.</title>
        <authorList>
            <person name="Depatie T.H."/>
            <person name="Wessinger C.A."/>
        </authorList>
    </citation>
    <scope>NUCLEOTIDE SEQUENCE [LARGE SCALE GENOMIC DNA]</scope>
    <source>
        <strain evidence="10">WTNN_2</strain>
        <tissue evidence="10">Leaf</tissue>
    </source>
</reference>
<feature type="chain" id="PRO_5044813752" evidence="7">
    <location>
        <begin position="27"/>
        <end position="346"/>
    </location>
</feature>
<dbReference type="InterPro" id="IPR025660">
    <property type="entry name" value="Pept_his_AS"/>
</dbReference>
<comment type="similarity">
    <text evidence="1">Belongs to the peptidase C1 family.</text>
</comment>
<evidence type="ECO:0000256" key="6">
    <source>
        <dbReference type="ARBA" id="ARBA00023157"/>
    </source>
</evidence>
<keyword evidence="6" id="KW-1015">Disulfide bond</keyword>
<comment type="caution">
    <text evidence="10">The sequence shown here is derived from an EMBL/GenBank/DDBJ whole genome shotgun (WGS) entry which is preliminary data.</text>
</comment>
<dbReference type="PRINTS" id="PR00705">
    <property type="entry name" value="PAPAIN"/>
</dbReference>
<evidence type="ECO:0000259" key="9">
    <source>
        <dbReference type="SMART" id="SM00848"/>
    </source>
</evidence>
<evidence type="ECO:0000256" key="7">
    <source>
        <dbReference type="SAM" id="SignalP"/>
    </source>
</evidence>
<keyword evidence="5" id="KW-0788">Thiol protease</keyword>
<name>A0ABD3S633_9LAMI</name>
<evidence type="ECO:0000256" key="1">
    <source>
        <dbReference type="ARBA" id="ARBA00008455"/>
    </source>
</evidence>
<keyword evidence="4" id="KW-0378">Hydrolase</keyword>
<sequence length="346" mass="38142">MAFPIMMKLSIFTLLILGMFASQTSSRVIIKPLTMFEKHEQWMAKYNRVYKNIEERVMRFKIFRDNVEFIEAFNEAGTRPYILGINAFADQTNEEFRASRNGLKVPSLSQERVSKITSFRYENLSVVPSSMDWRKKGAVTPVKDQGQCGSCWAFSAIGATEGINQLSTGKLISLSEQEIVDCDKTSQDQGCGGGYMEDAFEFITKNKGIASESTYPYQATDGTCNKKEESSHAAKISGYEKVPMNDENALLKAVANQPISVSIDAGGMAFQFYSSGVFTGDCGTDLDHGVTAVGYGKSGDGTKYWLVKNSWGTSWGEEGYIRMERGVSAKEGLCGIAMDSSYPIVG</sequence>
<dbReference type="InterPro" id="IPR013201">
    <property type="entry name" value="Prot_inhib_I29"/>
</dbReference>
<dbReference type="CDD" id="cd02248">
    <property type="entry name" value="Peptidase_C1A"/>
    <property type="match status" value="1"/>
</dbReference>
<dbReference type="InterPro" id="IPR038765">
    <property type="entry name" value="Papain-like_cys_pep_sf"/>
</dbReference>
<dbReference type="InterPro" id="IPR000668">
    <property type="entry name" value="Peptidase_C1A_C"/>
</dbReference>
<accession>A0ABD3S633</accession>
<dbReference type="GO" id="GO:0008234">
    <property type="term" value="F:cysteine-type peptidase activity"/>
    <property type="evidence" value="ECO:0007669"/>
    <property type="project" value="UniProtKB-KW"/>
</dbReference>
<dbReference type="SMART" id="SM00645">
    <property type="entry name" value="Pept_C1"/>
    <property type="match status" value="1"/>
</dbReference>
<evidence type="ECO:0000259" key="8">
    <source>
        <dbReference type="SMART" id="SM00645"/>
    </source>
</evidence>
<dbReference type="InterPro" id="IPR025661">
    <property type="entry name" value="Pept_asp_AS"/>
</dbReference>
<evidence type="ECO:0000313" key="10">
    <source>
        <dbReference type="EMBL" id="KAL3819808.1"/>
    </source>
</evidence>
<feature type="domain" description="Cathepsin propeptide inhibitor" evidence="9">
    <location>
        <begin position="39"/>
        <end position="96"/>
    </location>
</feature>
<dbReference type="Pfam" id="PF08246">
    <property type="entry name" value="Inhibitor_I29"/>
    <property type="match status" value="1"/>
</dbReference>
<dbReference type="EMBL" id="JBJXBP010000007">
    <property type="protein sequence ID" value="KAL3819808.1"/>
    <property type="molecule type" value="Genomic_DNA"/>
</dbReference>
<dbReference type="InterPro" id="IPR039417">
    <property type="entry name" value="Peptidase_C1A_papain-like"/>
</dbReference>
<keyword evidence="2" id="KW-0645">Protease</keyword>
<evidence type="ECO:0000256" key="5">
    <source>
        <dbReference type="ARBA" id="ARBA00022807"/>
    </source>
</evidence>
<dbReference type="Pfam" id="PF00112">
    <property type="entry name" value="Peptidase_C1"/>
    <property type="match status" value="1"/>
</dbReference>
<dbReference type="SMART" id="SM00848">
    <property type="entry name" value="Inhibitor_I29"/>
    <property type="match status" value="1"/>
</dbReference>
<dbReference type="PROSITE" id="PS00640">
    <property type="entry name" value="THIOL_PROTEASE_ASN"/>
    <property type="match status" value="1"/>
</dbReference>
<evidence type="ECO:0000256" key="2">
    <source>
        <dbReference type="ARBA" id="ARBA00022670"/>
    </source>
</evidence>
<dbReference type="InterPro" id="IPR000169">
    <property type="entry name" value="Pept_cys_AS"/>
</dbReference>
<dbReference type="PROSITE" id="PS00139">
    <property type="entry name" value="THIOL_PROTEASE_CYS"/>
    <property type="match status" value="1"/>
</dbReference>
<dbReference type="Proteomes" id="UP001634393">
    <property type="component" value="Unassembled WGS sequence"/>
</dbReference>
<evidence type="ECO:0000256" key="4">
    <source>
        <dbReference type="ARBA" id="ARBA00022801"/>
    </source>
</evidence>
<organism evidence="10 11">
    <name type="scientific">Penstemon smallii</name>
    <dbReference type="NCBI Taxonomy" id="265156"/>
    <lineage>
        <taxon>Eukaryota</taxon>
        <taxon>Viridiplantae</taxon>
        <taxon>Streptophyta</taxon>
        <taxon>Embryophyta</taxon>
        <taxon>Tracheophyta</taxon>
        <taxon>Spermatophyta</taxon>
        <taxon>Magnoliopsida</taxon>
        <taxon>eudicotyledons</taxon>
        <taxon>Gunneridae</taxon>
        <taxon>Pentapetalae</taxon>
        <taxon>asterids</taxon>
        <taxon>lamiids</taxon>
        <taxon>Lamiales</taxon>
        <taxon>Plantaginaceae</taxon>
        <taxon>Cheloneae</taxon>
        <taxon>Penstemon</taxon>
    </lineage>
</organism>
<dbReference type="PROSITE" id="PS00639">
    <property type="entry name" value="THIOL_PROTEASE_HIS"/>
    <property type="match status" value="1"/>
</dbReference>
<dbReference type="Gene3D" id="3.90.70.10">
    <property type="entry name" value="Cysteine proteinases"/>
    <property type="match status" value="1"/>
</dbReference>
<proteinExistence type="inferred from homology"/>
<dbReference type="FunFam" id="3.90.70.10:FF:000023">
    <property type="entry name" value="Senescence-specific cysteine protease SAG39"/>
    <property type="match status" value="1"/>
</dbReference>
<dbReference type="SUPFAM" id="SSF54001">
    <property type="entry name" value="Cysteine proteinases"/>
    <property type="match status" value="1"/>
</dbReference>